<dbReference type="RefSeq" id="WP_209656452.1">
    <property type="nucleotide sequence ID" value="NZ_JAGJCB010000022.1"/>
</dbReference>
<sequence>MNRIISGFISFNIVLIFSFSSFGQKKNVDTKKPPNIIYILVDDLGYDEVSSFNENSKIKTAHIDKLVSEGVMFTVPMQAALYVYLPDMVF</sequence>
<dbReference type="Gene3D" id="3.40.720.10">
    <property type="entry name" value="Alkaline Phosphatase, subunit A"/>
    <property type="match status" value="1"/>
</dbReference>
<gene>
    <name evidence="3" type="ORF">J8H85_16500</name>
</gene>
<name>A0ABS4BXX2_9FLAO</name>
<dbReference type="InterPro" id="IPR050738">
    <property type="entry name" value="Sulfatase"/>
</dbReference>
<evidence type="ECO:0000256" key="2">
    <source>
        <dbReference type="SAM" id="Phobius"/>
    </source>
</evidence>
<comment type="similarity">
    <text evidence="1">Belongs to the sulfatase family.</text>
</comment>
<keyword evidence="2" id="KW-0472">Membrane</keyword>
<accession>A0ABS4BXX2</accession>
<evidence type="ECO:0000313" key="3">
    <source>
        <dbReference type="EMBL" id="MBP0905436.1"/>
    </source>
</evidence>
<keyword evidence="2" id="KW-0812">Transmembrane</keyword>
<keyword evidence="2" id="KW-1133">Transmembrane helix</keyword>
<dbReference type="InterPro" id="IPR017850">
    <property type="entry name" value="Alkaline_phosphatase_core_sf"/>
</dbReference>
<protein>
    <recommendedName>
        <fullName evidence="5">Sulfatase-like protein</fullName>
    </recommendedName>
</protein>
<proteinExistence type="inferred from homology"/>
<dbReference type="EMBL" id="JAGJCB010000022">
    <property type="protein sequence ID" value="MBP0905436.1"/>
    <property type="molecule type" value="Genomic_DNA"/>
</dbReference>
<evidence type="ECO:0000313" key="4">
    <source>
        <dbReference type="Proteomes" id="UP000670776"/>
    </source>
</evidence>
<comment type="caution">
    <text evidence="3">The sequence shown here is derived from an EMBL/GenBank/DDBJ whole genome shotgun (WGS) entry which is preliminary data.</text>
</comment>
<keyword evidence="4" id="KW-1185">Reference proteome</keyword>
<dbReference type="PANTHER" id="PTHR42693:SF33">
    <property type="entry name" value="ARYLSULFATASE"/>
    <property type="match status" value="1"/>
</dbReference>
<dbReference type="PANTHER" id="PTHR42693">
    <property type="entry name" value="ARYLSULFATASE FAMILY MEMBER"/>
    <property type="match status" value="1"/>
</dbReference>
<reference evidence="3 4" key="1">
    <citation type="submission" date="2021-04" db="EMBL/GenBank/DDBJ databases">
        <title>Mariniflexile gromovii gen. nov., sp. nov., a gliding bacterium isolated from the sea urchin Strongylocentrotus intermedius.</title>
        <authorList>
            <person name="Ko S."/>
            <person name="Le V."/>
            <person name="Ahn C.-Y."/>
            <person name="Oh H.-M."/>
        </authorList>
    </citation>
    <scope>NUCLEOTIDE SEQUENCE [LARGE SCALE GENOMIC DNA]</scope>
    <source>
        <strain evidence="3 4">KCTC 12570</strain>
    </source>
</reference>
<dbReference type="SUPFAM" id="SSF53649">
    <property type="entry name" value="Alkaline phosphatase-like"/>
    <property type="match status" value="1"/>
</dbReference>
<feature type="transmembrane region" description="Helical" evidence="2">
    <location>
        <begin position="6"/>
        <end position="23"/>
    </location>
</feature>
<evidence type="ECO:0000256" key="1">
    <source>
        <dbReference type="ARBA" id="ARBA00008779"/>
    </source>
</evidence>
<organism evidence="3 4">
    <name type="scientific">Mariniflexile gromovii</name>
    <dbReference type="NCBI Taxonomy" id="362523"/>
    <lineage>
        <taxon>Bacteria</taxon>
        <taxon>Pseudomonadati</taxon>
        <taxon>Bacteroidota</taxon>
        <taxon>Flavobacteriia</taxon>
        <taxon>Flavobacteriales</taxon>
        <taxon>Flavobacteriaceae</taxon>
        <taxon>Mariniflexile</taxon>
    </lineage>
</organism>
<dbReference type="Proteomes" id="UP000670776">
    <property type="component" value="Unassembled WGS sequence"/>
</dbReference>
<evidence type="ECO:0008006" key="5">
    <source>
        <dbReference type="Google" id="ProtNLM"/>
    </source>
</evidence>